<evidence type="ECO:0000259" key="1">
    <source>
        <dbReference type="PROSITE" id="PS50003"/>
    </source>
</evidence>
<dbReference type="AlphaFoldDB" id="A0A401NVH0"/>
<dbReference type="Gene3D" id="2.30.29.30">
    <property type="entry name" value="Pleckstrin-homology domain (PH domain)/Phosphotyrosine-binding domain (PTB)"/>
    <property type="match status" value="1"/>
</dbReference>
<dbReference type="STRING" id="75743.A0A401NVH0"/>
<protein>
    <recommendedName>
        <fullName evidence="1">PH domain-containing protein</fullName>
    </recommendedName>
</protein>
<sequence length="307" mass="34699">MMASEENVKDLVFEGYLKKRKDKMKFAWSEYWFRLQNTTLFFYTKKDCAACHLRGQYYIYTVQSVREIKATNHEYPFEIVMKSGKRKLLAAERSDLRAVWMEFLWKAMQLPGPGKKNSACTWHDIPCLIERAASLRQDMAKQEHSSVLFRSSDTQSQDFTSDAAHLHKSPVASRETLFKSFNSLVEPYYVSSSSVTSSSTGEEDADNETLFKDIACNQLPNKQGTKTDVAQSPWPEVAGRVNCQSGLYDVPKSVEKLKIVSNIQSCPAELFTSSSTAGLLGEIISDCRVSAYHWLDSTDSQNASIPS</sequence>
<reference evidence="2 3" key="1">
    <citation type="journal article" date="2018" name="Nat. Ecol. Evol.">
        <title>Shark genomes provide insights into elasmobranch evolution and the origin of vertebrates.</title>
        <authorList>
            <person name="Hara Y"/>
            <person name="Yamaguchi K"/>
            <person name="Onimaru K"/>
            <person name="Kadota M"/>
            <person name="Koyanagi M"/>
            <person name="Keeley SD"/>
            <person name="Tatsumi K"/>
            <person name="Tanaka K"/>
            <person name="Motone F"/>
            <person name="Kageyama Y"/>
            <person name="Nozu R"/>
            <person name="Adachi N"/>
            <person name="Nishimura O"/>
            <person name="Nakagawa R"/>
            <person name="Tanegashima C"/>
            <person name="Kiyatake I"/>
            <person name="Matsumoto R"/>
            <person name="Murakumo K"/>
            <person name="Nishida K"/>
            <person name="Terakita A"/>
            <person name="Kuratani S"/>
            <person name="Sato K"/>
            <person name="Hyodo S Kuraku.S."/>
        </authorList>
    </citation>
    <scope>NUCLEOTIDE SEQUENCE [LARGE SCALE GENOMIC DNA]</scope>
</reference>
<dbReference type="OrthoDB" id="9942268at2759"/>
<accession>A0A401NVH0</accession>
<name>A0A401NVH0_SCYTO</name>
<dbReference type="InterPro" id="IPR001849">
    <property type="entry name" value="PH_domain"/>
</dbReference>
<evidence type="ECO:0000313" key="2">
    <source>
        <dbReference type="EMBL" id="GCB64865.1"/>
    </source>
</evidence>
<dbReference type="PROSITE" id="PS50003">
    <property type="entry name" value="PH_DOMAIN"/>
    <property type="match status" value="1"/>
</dbReference>
<comment type="caution">
    <text evidence="2">The sequence shown here is derived from an EMBL/GenBank/DDBJ whole genome shotgun (WGS) entry which is preliminary data.</text>
</comment>
<gene>
    <name evidence="2" type="ORF">scyTo_0014822</name>
</gene>
<proteinExistence type="predicted"/>
<dbReference type="InterPro" id="IPR011993">
    <property type="entry name" value="PH-like_dom_sf"/>
</dbReference>
<dbReference type="Pfam" id="PF00169">
    <property type="entry name" value="PH"/>
    <property type="match status" value="1"/>
</dbReference>
<dbReference type="EMBL" id="BFAA01008107">
    <property type="protein sequence ID" value="GCB64865.1"/>
    <property type="molecule type" value="Genomic_DNA"/>
</dbReference>
<organism evidence="2 3">
    <name type="scientific">Scyliorhinus torazame</name>
    <name type="common">Cloudy catshark</name>
    <name type="synonym">Catulus torazame</name>
    <dbReference type="NCBI Taxonomy" id="75743"/>
    <lineage>
        <taxon>Eukaryota</taxon>
        <taxon>Metazoa</taxon>
        <taxon>Chordata</taxon>
        <taxon>Craniata</taxon>
        <taxon>Vertebrata</taxon>
        <taxon>Chondrichthyes</taxon>
        <taxon>Elasmobranchii</taxon>
        <taxon>Galeomorphii</taxon>
        <taxon>Galeoidea</taxon>
        <taxon>Carcharhiniformes</taxon>
        <taxon>Scyliorhinidae</taxon>
        <taxon>Scyliorhinus</taxon>
    </lineage>
</organism>
<keyword evidence="3" id="KW-1185">Reference proteome</keyword>
<dbReference type="CDD" id="cd00821">
    <property type="entry name" value="PH"/>
    <property type="match status" value="1"/>
</dbReference>
<dbReference type="Proteomes" id="UP000288216">
    <property type="component" value="Unassembled WGS sequence"/>
</dbReference>
<feature type="domain" description="PH" evidence="1">
    <location>
        <begin position="10"/>
        <end position="109"/>
    </location>
</feature>
<dbReference type="SMART" id="SM00233">
    <property type="entry name" value="PH"/>
    <property type="match status" value="1"/>
</dbReference>
<evidence type="ECO:0000313" key="3">
    <source>
        <dbReference type="Proteomes" id="UP000288216"/>
    </source>
</evidence>
<dbReference type="SUPFAM" id="SSF50729">
    <property type="entry name" value="PH domain-like"/>
    <property type="match status" value="1"/>
</dbReference>